<gene>
    <name evidence="1" type="ORF">CTRU02_206604</name>
</gene>
<protein>
    <submittedName>
        <fullName evidence="1">Uncharacterized protein</fullName>
    </submittedName>
</protein>
<evidence type="ECO:0000313" key="1">
    <source>
        <dbReference type="EMBL" id="KAL0939994.1"/>
    </source>
</evidence>
<dbReference type="Proteomes" id="UP000805649">
    <property type="component" value="Unassembled WGS sequence"/>
</dbReference>
<reference evidence="1 2" key="1">
    <citation type="journal article" date="2020" name="Phytopathology">
        <title>Genome Sequence Resources of Colletotrichum truncatum, C. plurivorum, C. musicola, and C. sojae: Four Species Pathogenic to Soybean (Glycine max).</title>
        <authorList>
            <person name="Rogerio F."/>
            <person name="Boufleur T.R."/>
            <person name="Ciampi-Guillardi M."/>
            <person name="Sukno S.A."/>
            <person name="Thon M.R."/>
            <person name="Massola Junior N.S."/>
            <person name="Baroncelli R."/>
        </authorList>
    </citation>
    <scope>NUCLEOTIDE SEQUENCE [LARGE SCALE GENOMIC DNA]</scope>
    <source>
        <strain evidence="1 2">CMES1059</strain>
    </source>
</reference>
<evidence type="ECO:0000313" key="2">
    <source>
        <dbReference type="Proteomes" id="UP000805649"/>
    </source>
</evidence>
<proteinExistence type="predicted"/>
<dbReference type="EMBL" id="VUJX02000003">
    <property type="protein sequence ID" value="KAL0939994.1"/>
    <property type="molecule type" value="Genomic_DNA"/>
</dbReference>
<sequence length="406" mass="46117">MREDYVSIDQILKANPGSVNETNHLGQSPIHIAVLMGNVDILRSVLTYSDATILNARDKGDLRPIDYATCESMHTSCKNKKLKKSELCNGCAILDVVLGAGCALYPTSLNLALGVGDWQRKSPSIIVQQKVIREVSIRRQGLAKLAKDVLSQQEMDFLDLAEARMLDRNAGLVQHHLQMRSCTVPESLKVWDESEEAKPDAKSIYAFISNRDSAEFAWRLGFDDIGNDSDIINQVNRAVQDIGVPQTLGVAVQMAQYITWWLGKVHDIPLLSQSSKPMIRGERRWGGLSHDEIEEIQKEDEELLELMEDLVADFEERCKCNARLIPFLKDHWAPRMRSVIEGFKANKIVELQAAKEIGVRWEHEDSEDEDEDKNRKFDKKDFAYWMERLDEIAPEPDIMLPPGVRF</sequence>
<accession>A0ACC3Z7E3</accession>
<name>A0ACC3Z7E3_COLTU</name>
<comment type="caution">
    <text evidence="1">The sequence shown here is derived from an EMBL/GenBank/DDBJ whole genome shotgun (WGS) entry which is preliminary data.</text>
</comment>
<organism evidence="1 2">
    <name type="scientific">Colletotrichum truncatum</name>
    <name type="common">Anthracnose fungus</name>
    <name type="synonym">Colletotrichum capsici</name>
    <dbReference type="NCBI Taxonomy" id="5467"/>
    <lineage>
        <taxon>Eukaryota</taxon>
        <taxon>Fungi</taxon>
        <taxon>Dikarya</taxon>
        <taxon>Ascomycota</taxon>
        <taxon>Pezizomycotina</taxon>
        <taxon>Sordariomycetes</taxon>
        <taxon>Hypocreomycetidae</taxon>
        <taxon>Glomerellales</taxon>
        <taxon>Glomerellaceae</taxon>
        <taxon>Colletotrichum</taxon>
        <taxon>Colletotrichum truncatum species complex</taxon>
    </lineage>
</organism>
<keyword evidence="2" id="KW-1185">Reference proteome</keyword>